<keyword evidence="3" id="KW-1185">Reference proteome</keyword>
<proteinExistence type="predicted"/>
<reference evidence="2 3" key="1">
    <citation type="submission" date="2020-04" db="EMBL/GenBank/DDBJ databases">
        <title>Perkinsus olseni comparative genomics.</title>
        <authorList>
            <person name="Bogema D.R."/>
        </authorList>
    </citation>
    <scope>NUCLEOTIDE SEQUENCE [LARGE SCALE GENOMIC DNA]</scope>
    <source>
        <strain evidence="2 3">ATCC PRA-207</strain>
    </source>
</reference>
<evidence type="ECO:0000256" key="1">
    <source>
        <dbReference type="SAM" id="Phobius"/>
    </source>
</evidence>
<feature type="transmembrane region" description="Helical" evidence="1">
    <location>
        <begin position="84"/>
        <end position="104"/>
    </location>
</feature>
<evidence type="ECO:0000313" key="3">
    <source>
        <dbReference type="Proteomes" id="UP000553632"/>
    </source>
</evidence>
<gene>
    <name evidence="2" type="ORF">FOZ63_031553</name>
</gene>
<evidence type="ECO:0000313" key="2">
    <source>
        <dbReference type="EMBL" id="KAF4705574.1"/>
    </source>
</evidence>
<name>A0A7J6QAG9_PEROL</name>
<dbReference type="EMBL" id="JABANO010034180">
    <property type="protein sequence ID" value="KAF4705574.1"/>
    <property type="molecule type" value="Genomic_DNA"/>
</dbReference>
<keyword evidence="1" id="KW-0812">Transmembrane</keyword>
<feature type="transmembrane region" description="Helical" evidence="1">
    <location>
        <begin position="424"/>
        <end position="451"/>
    </location>
</feature>
<organism evidence="2 3">
    <name type="scientific">Perkinsus olseni</name>
    <name type="common">Perkinsus atlanticus</name>
    <dbReference type="NCBI Taxonomy" id="32597"/>
    <lineage>
        <taxon>Eukaryota</taxon>
        <taxon>Sar</taxon>
        <taxon>Alveolata</taxon>
        <taxon>Perkinsozoa</taxon>
        <taxon>Perkinsea</taxon>
        <taxon>Perkinsida</taxon>
        <taxon>Perkinsidae</taxon>
        <taxon>Perkinsus</taxon>
    </lineage>
</organism>
<keyword evidence="1" id="KW-1133">Transmembrane helix</keyword>
<dbReference type="AlphaFoldDB" id="A0A7J6QAG9"/>
<sequence length="486" mass="52070">PTSRSLNVAAMMFGSGSGSGSSKGLRSRNIRGSVGAQLADRAAAARVVGAAYQDRPVSGGLAERFFSPAQSGAFNMKLLRITGFVLVLCMMAGSGLIIAANLHYTTTAERQRDIFLRNGIGPRVTAEIQSWLGAAMQVRDTIHWAVMKQIYTEEFNYGTIRQLVEPAFGQIEGLISVELAFSTSPHIVSVNAVENPSGAVENILLQSDAPSCFSIGSLGCLQRSEAFDSHSTAWYEIGSSLDESDTPLDSNEAPTLWAGPTIRPDASNQYLIPVYTMIWKSVFPAVVGEPFLVGRATIDVRALSSLLVDEALVDEGHSRVFLTTRQGTVVSARQPLASYVDVSGSDGTTELKSVWEVSPHLQQLTIYDYSDVYRNETDGPPTAQLVSLPGGACVIHPFPTSSSTGVAFALVAFSEVEPFVDPTMAGLLVSCVVSSLVPYGLAMALTVVLILRQKAIDRRADQRRREVIEAHMALAAVKSRGLPGQL</sequence>
<keyword evidence="1" id="KW-0472">Membrane</keyword>
<feature type="non-terminal residue" evidence="2">
    <location>
        <position position="486"/>
    </location>
</feature>
<comment type="caution">
    <text evidence="2">The sequence shown here is derived from an EMBL/GenBank/DDBJ whole genome shotgun (WGS) entry which is preliminary data.</text>
</comment>
<protein>
    <submittedName>
        <fullName evidence="2">Uncharacterized protein</fullName>
    </submittedName>
</protein>
<accession>A0A7J6QAG9</accession>
<dbReference type="Proteomes" id="UP000553632">
    <property type="component" value="Unassembled WGS sequence"/>
</dbReference>